<proteinExistence type="predicted"/>
<reference evidence="3" key="2">
    <citation type="submission" date="2020-09" db="EMBL/GenBank/DDBJ databases">
        <authorList>
            <person name="Sun Q."/>
            <person name="Zhou Y."/>
        </authorList>
    </citation>
    <scope>NUCLEOTIDE SEQUENCE</scope>
    <source>
        <strain evidence="3">CGMCC 1.15762</strain>
    </source>
</reference>
<evidence type="ECO:0000259" key="2">
    <source>
        <dbReference type="Pfam" id="PF05232"/>
    </source>
</evidence>
<evidence type="ECO:0000313" key="4">
    <source>
        <dbReference type="Proteomes" id="UP000617145"/>
    </source>
</evidence>
<dbReference type="InterPro" id="IPR058208">
    <property type="entry name" value="PACE"/>
</dbReference>
<feature type="domain" description="Chlorhexidine efflux transporter" evidence="2">
    <location>
        <begin position="2"/>
        <end position="65"/>
    </location>
</feature>
<dbReference type="InterPro" id="IPR007896">
    <property type="entry name" value="BTP_bacteria"/>
</dbReference>
<feature type="transmembrane region" description="Helical" evidence="1">
    <location>
        <begin position="38"/>
        <end position="58"/>
    </location>
</feature>
<dbReference type="AlphaFoldDB" id="A0A8J2ZGR6"/>
<gene>
    <name evidence="3" type="ORF">GCM10011415_03300</name>
</gene>
<keyword evidence="1" id="KW-0812">Transmembrane</keyword>
<feature type="transmembrane region" description="Helical" evidence="1">
    <location>
        <begin position="12"/>
        <end position="32"/>
    </location>
</feature>
<dbReference type="NCBIfam" id="NF033664">
    <property type="entry name" value="PACE_transport"/>
    <property type="match status" value="1"/>
</dbReference>
<dbReference type="EMBL" id="BMJV01000001">
    <property type="protein sequence ID" value="GGG60669.1"/>
    <property type="molecule type" value="Genomic_DNA"/>
</dbReference>
<protein>
    <submittedName>
        <fullName evidence="3">Membrane protein</fullName>
    </submittedName>
</protein>
<feature type="domain" description="Chlorhexidine efflux transporter" evidence="2">
    <location>
        <begin position="75"/>
        <end position="134"/>
    </location>
</feature>
<dbReference type="Proteomes" id="UP000617145">
    <property type="component" value="Unassembled WGS sequence"/>
</dbReference>
<keyword evidence="1" id="KW-1133">Transmembrane helix</keyword>
<comment type="caution">
    <text evidence="3">The sequence shown here is derived from an EMBL/GenBank/DDBJ whole genome shotgun (WGS) entry which is preliminary data.</text>
</comment>
<organism evidence="3 4">
    <name type="scientific">Salipiger pallidus</name>
    <dbReference type="NCBI Taxonomy" id="1775170"/>
    <lineage>
        <taxon>Bacteria</taxon>
        <taxon>Pseudomonadati</taxon>
        <taxon>Pseudomonadota</taxon>
        <taxon>Alphaproteobacteria</taxon>
        <taxon>Rhodobacterales</taxon>
        <taxon>Roseobacteraceae</taxon>
        <taxon>Salipiger</taxon>
    </lineage>
</organism>
<dbReference type="RefSeq" id="WP_188788171.1">
    <property type="nucleotide sequence ID" value="NZ_BMJV01000001.1"/>
</dbReference>
<dbReference type="Pfam" id="PF05232">
    <property type="entry name" value="BTP"/>
    <property type="match status" value="2"/>
</dbReference>
<accession>A0A8J2ZGR6</accession>
<sequence length="142" mass="15803">MRSFPDRIRHAISFEIIALLLMIPLGSLLFHLPAGDVGVVGIVGATVAMLWNMVFNHIFDLAMKRLRGTTQKTGALRILHAVSFELGLLALLLPFVAWYLGMTLLQALVLDLAVAGFYMVFGLVFNWAYDRIFPLPEWSAAD</sequence>
<name>A0A8J2ZGR6_9RHOB</name>
<evidence type="ECO:0000313" key="3">
    <source>
        <dbReference type="EMBL" id="GGG60669.1"/>
    </source>
</evidence>
<evidence type="ECO:0000256" key="1">
    <source>
        <dbReference type="SAM" id="Phobius"/>
    </source>
</evidence>
<feature type="transmembrane region" description="Helical" evidence="1">
    <location>
        <begin position="107"/>
        <end position="129"/>
    </location>
</feature>
<keyword evidence="1" id="KW-0472">Membrane</keyword>
<reference evidence="3" key="1">
    <citation type="journal article" date="2014" name="Int. J. Syst. Evol. Microbiol.">
        <title>Complete genome sequence of Corynebacterium casei LMG S-19264T (=DSM 44701T), isolated from a smear-ripened cheese.</title>
        <authorList>
            <consortium name="US DOE Joint Genome Institute (JGI-PGF)"/>
            <person name="Walter F."/>
            <person name="Albersmeier A."/>
            <person name="Kalinowski J."/>
            <person name="Ruckert C."/>
        </authorList>
    </citation>
    <scope>NUCLEOTIDE SEQUENCE</scope>
    <source>
        <strain evidence="3">CGMCC 1.15762</strain>
    </source>
</reference>
<feature type="transmembrane region" description="Helical" evidence="1">
    <location>
        <begin position="78"/>
        <end position="101"/>
    </location>
</feature>
<keyword evidence="4" id="KW-1185">Reference proteome</keyword>